<comment type="caution">
    <text evidence="2">The sequence shown here is derived from an EMBL/GenBank/DDBJ whole genome shotgun (WGS) entry which is preliminary data.</text>
</comment>
<dbReference type="InterPro" id="IPR010144">
    <property type="entry name" value="CRISPR-assoc_prot_Csd1-typ"/>
</dbReference>
<evidence type="ECO:0000313" key="3">
    <source>
        <dbReference type="Proteomes" id="UP000029055"/>
    </source>
</evidence>
<sequence length="654" mass="74127">MSLWSSLLETYDEVQNVAGMILPDRDGNPDVSKVLLPLHHTTLKTQLCVTLDQNGVLRRIEKDSKDVTIVVPCTEKSMGRSGTKPVPHPLCDQLQYVDKAYDADKFALYMRQLDSWKGENAKLNAIYRYLSEHSISADAQHFDLDLYNPDGVSDDSSEPKSNEQDAKSRFNKDRKLGVRFSVEVPGDHTPHIWEDRAIRDLWIAHQSNTGEKIGVDDFGETLYEPADSFPKKIVSVDGNAKLISANDNTNFTFRGRFSDKSEALRIDKLTSQKVHSTLSWIVSNNGDATDTQDIVIWAVGGDPADVVKPEGDSSELFAQFHGSEERTESEQQTEARHQIDTDYAEKFAGILRGYGDAQILTKHGRKVVLAIFDAATSGRLSVTFYRELDSGKYLESILRWHIDSAWPLIRFTYDEKKKSKPVEYIGAPSFDNIVKCAYAVDERSSASYKRFSKNVKKELIECMFGSHDLPSSLLRSAFHRVTRPMGYSSTSAWSRNFEIACSLWKKHFVQERTIVTMELDVTRTDRDYLYGRLLALADDFESGVLYQQGILDTRPTNAVKLMSNFVAKPYSTWGNLWKQLVPYMKSANIKTLKRANRFQDDVDDVMALFRDGDYDISDALSPLFLLGYSSQRRVLKQRIAAKKSTEAIEEIKGE</sequence>
<name>A0A087E8D7_9BIFI</name>
<dbReference type="Pfam" id="PF09709">
    <property type="entry name" value="Cas_Csd1"/>
    <property type="match status" value="1"/>
</dbReference>
<dbReference type="RefSeq" id="WP_024463314.1">
    <property type="nucleotide sequence ID" value="NZ_CP062939.1"/>
</dbReference>
<gene>
    <name evidence="2" type="ORF">BISU_1075</name>
</gene>
<feature type="region of interest" description="Disordered" evidence="1">
    <location>
        <begin position="148"/>
        <end position="169"/>
    </location>
</feature>
<organism evidence="2 3">
    <name type="scientific">Bifidobacterium subtile</name>
    <dbReference type="NCBI Taxonomy" id="77635"/>
    <lineage>
        <taxon>Bacteria</taxon>
        <taxon>Bacillati</taxon>
        <taxon>Actinomycetota</taxon>
        <taxon>Actinomycetes</taxon>
        <taxon>Bifidobacteriales</taxon>
        <taxon>Bifidobacteriaceae</taxon>
        <taxon>Bifidobacterium</taxon>
    </lineage>
</organism>
<protein>
    <submittedName>
        <fullName evidence="2">Putative CRISPR-associated protein Cas8c/Csd1, subtype I-C/DVULG</fullName>
    </submittedName>
</protein>
<feature type="compositionally biased region" description="Basic and acidic residues" evidence="1">
    <location>
        <begin position="157"/>
        <end position="169"/>
    </location>
</feature>
<dbReference type="eggNOG" id="COG5632">
    <property type="taxonomic scope" value="Bacteria"/>
</dbReference>
<evidence type="ECO:0000313" key="2">
    <source>
        <dbReference type="EMBL" id="KFJ04038.1"/>
    </source>
</evidence>
<accession>A0A087E8D7</accession>
<dbReference type="OrthoDB" id="5389988at2"/>
<reference evidence="2 3" key="1">
    <citation type="submission" date="2014-03" db="EMBL/GenBank/DDBJ databases">
        <title>Genomics of Bifidobacteria.</title>
        <authorList>
            <person name="Ventura M."/>
            <person name="Milani C."/>
            <person name="Lugli G.A."/>
        </authorList>
    </citation>
    <scope>NUCLEOTIDE SEQUENCE [LARGE SCALE GENOMIC DNA]</scope>
    <source>
        <strain evidence="2 3">LMG 11597</strain>
    </source>
</reference>
<evidence type="ECO:0000256" key="1">
    <source>
        <dbReference type="SAM" id="MobiDB-lite"/>
    </source>
</evidence>
<dbReference type="STRING" id="77635.BISU_1075"/>
<dbReference type="Proteomes" id="UP000029055">
    <property type="component" value="Unassembled WGS sequence"/>
</dbReference>
<dbReference type="EMBL" id="JGZR01000005">
    <property type="protein sequence ID" value="KFJ04038.1"/>
    <property type="molecule type" value="Genomic_DNA"/>
</dbReference>
<keyword evidence="3" id="KW-1185">Reference proteome</keyword>
<proteinExistence type="predicted"/>
<dbReference type="AlphaFoldDB" id="A0A087E8D7"/>